<comment type="similarity">
    <text evidence="1">Belongs to the GILT family.</text>
</comment>
<evidence type="ECO:0000256" key="2">
    <source>
        <dbReference type="ARBA" id="ARBA00023180"/>
    </source>
</evidence>
<protein>
    <submittedName>
        <fullName evidence="4">Uncharacterized protein</fullName>
    </submittedName>
</protein>
<keyword evidence="3" id="KW-1133">Transmembrane helix</keyword>
<evidence type="ECO:0000313" key="4">
    <source>
        <dbReference type="EMBL" id="KAL3290130.1"/>
    </source>
</evidence>
<evidence type="ECO:0000256" key="1">
    <source>
        <dbReference type="ARBA" id="ARBA00005679"/>
    </source>
</evidence>
<dbReference type="AlphaFoldDB" id="A0ABD2PGQ4"/>
<proteinExistence type="inferred from homology"/>
<keyword evidence="2" id="KW-0325">Glycoprotein</keyword>
<gene>
    <name evidence="4" type="ORF">HHI36_023495</name>
</gene>
<evidence type="ECO:0000256" key="3">
    <source>
        <dbReference type="SAM" id="Phobius"/>
    </source>
</evidence>
<keyword evidence="3" id="KW-0472">Membrane</keyword>
<accession>A0ABD2PGQ4</accession>
<dbReference type="Proteomes" id="UP001516400">
    <property type="component" value="Unassembled WGS sequence"/>
</dbReference>
<reference evidence="4 5" key="1">
    <citation type="journal article" date="2021" name="BMC Biol.">
        <title>Horizontally acquired antibacterial genes associated with adaptive radiation of ladybird beetles.</title>
        <authorList>
            <person name="Li H.S."/>
            <person name="Tang X.F."/>
            <person name="Huang Y.H."/>
            <person name="Xu Z.Y."/>
            <person name="Chen M.L."/>
            <person name="Du X.Y."/>
            <person name="Qiu B.Y."/>
            <person name="Chen P.T."/>
            <person name="Zhang W."/>
            <person name="Slipinski A."/>
            <person name="Escalona H.E."/>
            <person name="Waterhouse R.M."/>
            <person name="Zwick A."/>
            <person name="Pang H."/>
        </authorList>
    </citation>
    <scope>NUCLEOTIDE SEQUENCE [LARGE SCALE GENOMIC DNA]</scope>
    <source>
        <strain evidence="4">SYSU2018</strain>
    </source>
</reference>
<dbReference type="PANTHER" id="PTHR13234:SF71">
    <property type="entry name" value="GAMMA-INTERFERON-INDUCIBLE LYSOSOMAL THIOL REDUCTASE-LIKE PROTEIN"/>
    <property type="match status" value="1"/>
</dbReference>
<dbReference type="Pfam" id="PF03227">
    <property type="entry name" value="GILT"/>
    <property type="match status" value="1"/>
</dbReference>
<dbReference type="EMBL" id="JABFTP020000186">
    <property type="protein sequence ID" value="KAL3290130.1"/>
    <property type="molecule type" value="Genomic_DNA"/>
</dbReference>
<evidence type="ECO:0000313" key="5">
    <source>
        <dbReference type="Proteomes" id="UP001516400"/>
    </source>
</evidence>
<sequence length="237" mass="26965">MTEISKENRVNISKMNYKWRLIIILFIVLTLWGLVHLVYNNRRQPEPQLGLSDKIKISVHYEALCPDSKYFIIHQLLPLYKKIPEHISLDLIPYGKAKTIESEDSITFQCQHDEIECYANKIHACAIDLVQDPLVQLSYVACMIKNNQNPDGIGKTCAEIYDLDFTPILLCAKGQKGSLLLKGHGERTHALNPPVHFIPTVEFNNSQNLKPLKLILKNLKEAVCGVFKIKPKGCDSD</sequence>
<comment type="caution">
    <text evidence="4">The sequence shown here is derived from an EMBL/GenBank/DDBJ whole genome shotgun (WGS) entry which is preliminary data.</text>
</comment>
<keyword evidence="5" id="KW-1185">Reference proteome</keyword>
<dbReference type="InterPro" id="IPR004911">
    <property type="entry name" value="Interferon-induced_GILT"/>
</dbReference>
<dbReference type="PANTHER" id="PTHR13234">
    <property type="entry name" value="GAMMA-INTERFERON INDUCIBLE LYSOSOMAL THIOL REDUCTASE GILT"/>
    <property type="match status" value="1"/>
</dbReference>
<name>A0ABD2PGQ4_9CUCU</name>
<feature type="transmembrane region" description="Helical" evidence="3">
    <location>
        <begin position="21"/>
        <end position="39"/>
    </location>
</feature>
<keyword evidence="3" id="KW-0812">Transmembrane</keyword>
<organism evidence="4 5">
    <name type="scientific">Cryptolaemus montrouzieri</name>
    <dbReference type="NCBI Taxonomy" id="559131"/>
    <lineage>
        <taxon>Eukaryota</taxon>
        <taxon>Metazoa</taxon>
        <taxon>Ecdysozoa</taxon>
        <taxon>Arthropoda</taxon>
        <taxon>Hexapoda</taxon>
        <taxon>Insecta</taxon>
        <taxon>Pterygota</taxon>
        <taxon>Neoptera</taxon>
        <taxon>Endopterygota</taxon>
        <taxon>Coleoptera</taxon>
        <taxon>Polyphaga</taxon>
        <taxon>Cucujiformia</taxon>
        <taxon>Coccinelloidea</taxon>
        <taxon>Coccinellidae</taxon>
        <taxon>Scymninae</taxon>
        <taxon>Scymnini</taxon>
        <taxon>Cryptolaemus</taxon>
    </lineage>
</organism>